<name>A0A5P8PI15_9CAUD</name>
<dbReference type="EMBL" id="MN176227">
    <property type="protein sequence ID" value="QFR56367.1"/>
    <property type="molecule type" value="Genomic_DNA"/>
</dbReference>
<keyword evidence="2" id="KW-1185">Reference proteome</keyword>
<accession>A0A5P8PI15</accession>
<protein>
    <submittedName>
        <fullName evidence="1">Uncharacterized protein</fullName>
    </submittedName>
</protein>
<evidence type="ECO:0000313" key="1">
    <source>
        <dbReference type="EMBL" id="QFR56367.1"/>
    </source>
</evidence>
<dbReference type="GeneID" id="77850691"/>
<dbReference type="KEGG" id="vg:77850691"/>
<gene>
    <name evidence="1" type="primary">65</name>
    <name evidence="1" type="ORF">049ML001_65</name>
</gene>
<sequence>MIRVTWRQSWYAKGNKSVSRFKSMRAFEQWRKQPMFLNIEVLSIEKEGK</sequence>
<proteinExistence type="predicted"/>
<reference evidence="1 2" key="1">
    <citation type="submission" date="2019-07" db="EMBL/GenBank/DDBJ databases">
        <authorList>
            <person name="Tomko B.E."/>
            <person name="Krukonis G.P."/>
            <person name="Delesalle V.A."/>
        </authorList>
    </citation>
    <scope>NUCLEOTIDE SEQUENCE [LARGE SCALE GENOMIC DNA]</scope>
</reference>
<organism evidence="1 2">
    <name type="scientific">Bacillus phage 049ML001</name>
    <dbReference type="NCBI Taxonomy" id="2601660"/>
    <lineage>
        <taxon>Viruses</taxon>
        <taxon>Duplodnaviria</taxon>
        <taxon>Heunggongvirae</taxon>
        <taxon>Uroviricota</taxon>
        <taxon>Caudoviricetes</taxon>
        <taxon>Trautnerviridae</taxon>
        <taxon>Polsinellivirinae</taxon>
        <taxon>Rivavirus</taxon>
        <taxon>Rivavirus rv049ML001</taxon>
    </lineage>
</organism>
<dbReference type="RefSeq" id="YP_010644466.1">
    <property type="nucleotide sequence ID" value="NC_070625.1"/>
</dbReference>
<evidence type="ECO:0000313" key="2">
    <source>
        <dbReference type="Proteomes" id="UP000326995"/>
    </source>
</evidence>
<dbReference type="Proteomes" id="UP000326995">
    <property type="component" value="Segment"/>
</dbReference>